<dbReference type="AlphaFoldDB" id="X0Y4P0"/>
<dbReference type="EMBL" id="BARS01052569">
    <property type="protein sequence ID" value="GAG43643.1"/>
    <property type="molecule type" value="Genomic_DNA"/>
</dbReference>
<name>X0Y4P0_9ZZZZ</name>
<proteinExistence type="predicted"/>
<reference evidence="1" key="1">
    <citation type="journal article" date="2014" name="Front. Microbiol.">
        <title>High frequency of phylogenetically diverse reductive dehalogenase-homologous genes in deep subseafloor sedimentary metagenomes.</title>
        <authorList>
            <person name="Kawai M."/>
            <person name="Futagami T."/>
            <person name="Toyoda A."/>
            <person name="Takaki Y."/>
            <person name="Nishi S."/>
            <person name="Hori S."/>
            <person name="Arai W."/>
            <person name="Tsubouchi T."/>
            <person name="Morono Y."/>
            <person name="Uchiyama I."/>
            <person name="Ito T."/>
            <person name="Fujiyama A."/>
            <person name="Inagaki F."/>
            <person name="Takami H."/>
        </authorList>
    </citation>
    <scope>NUCLEOTIDE SEQUENCE</scope>
    <source>
        <strain evidence="1">Expedition CK06-06</strain>
    </source>
</reference>
<organism evidence="1">
    <name type="scientific">marine sediment metagenome</name>
    <dbReference type="NCBI Taxonomy" id="412755"/>
    <lineage>
        <taxon>unclassified sequences</taxon>
        <taxon>metagenomes</taxon>
        <taxon>ecological metagenomes</taxon>
    </lineage>
</organism>
<sequence>ALRPPIISKALDLQYVGINSLYIFSQSLANSEFVLGVCLSFGGDLADTIF</sequence>
<feature type="non-terminal residue" evidence="1">
    <location>
        <position position="1"/>
    </location>
</feature>
<comment type="caution">
    <text evidence="1">The sequence shown here is derived from an EMBL/GenBank/DDBJ whole genome shotgun (WGS) entry which is preliminary data.</text>
</comment>
<gene>
    <name evidence="1" type="ORF">S01H1_78136</name>
</gene>
<accession>X0Y4P0</accession>
<protein>
    <submittedName>
        <fullName evidence="1">Uncharacterized protein</fullName>
    </submittedName>
</protein>
<evidence type="ECO:0000313" key="1">
    <source>
        <dbReference type="EMBL" id="GAG43643.1"/>
    </source>
</evidence>